<dbReference type="EMBL" id="CP060713">
    <property type="protein sequence ID" value="QNN51264.1"/>
    <property type="molecule type" value="Genomic_DNA"/>
</dbReference>
<organism evidence="2 3">
    <name type="scientific">Nocardioides mesophilus</name>
    <dbReference type="NCBI Taxonomy" id="433659"/>
    <lineage>
        <taxon>Bacteria</taxon>
        <taxon>Bacillati</taxon>
        <taxon>Actinomycetota</taxon>
        <taxon>Actinomycetes</taxon>
        <taxon>Propionibacteriales</taxon>
        <taxon>Nocardioidaceae</taxon>
        <taxon>Nocardioides</taxon>
    </lineage>
</organism>
<dbReference type="Pfam" id="PF14012">
    <property type="entry name" value="DUF4229"/>
    <property type="match status" value="1"/>
</dbReference>
<keyword evidence="1" id="KW-0472">Membrane</keyword>
<evidence type="ECO:0000313" key="2">
    <source>
        <dbReference type="EMBL" id="QNN51264.1"/>
    </source>
</evidence>
<evidence type="ECO:0000313" key="3">
    <source>
        <dbReference type="Proteomes" id="UP000515947"/>
    </source>
</evidence>
<keyword evidence="3" id="KW-1185">Reference proteome</keyword>
<protein>
    <submittedName>
        <fullName evidence="2">DUF4229 domain-containing protein</fullName>
    </submittedName>
</protein>
<feature type="transmembrane region" description="Helical" evidence="1">
    <location>
        <begin position="37"/>
        <end position="56"/>
    </location>
</feature>
<keyword evidence="1" id="KW-0812">Transmembrane</keyword>
<accession>A0A7G9R6N9</accession>
<name>A0A7G9R6N9_9ACTN</name>
<evidence type="ECO:0000256" key="1">
    <source>
        <dbReference type="SAM" id="Phobius"/>
    </source>
</evidence>
<gene>
    <name evidence="2" type="ORF">H9L09_11530</name>
</gene>
<dbReference type="KEGG" id="nmes:H9L09_11530"/>
<feature type="transmembrane region" description="Helical" evidence="1">
    <location>
        <begin position="12"/>
        <end position="31"/>
    </location>
</feature>
<dbReference type="AlphaFoldDB" id="A0A7G9R6N9"/>
<keyword evidence="1" id="KW-1133">Transmembrane helix</keyword>
<dbReference type="Proteomes" id="UP000515947">
    <property type="component" value="Chromosome"/>
</dbReference>
<dbReference type="RefSeq" id="WP_187577104.1">
    <property type="nucleotide sequence ID" value="NZ_CP060713.1"/>
</dbReference>
<reference evidence="2 3" key="1">
    <citation type="submission" date="2020-08" db="EMBL/GenBank/DDBJ databases">
        <title>Genome sequence of Nocardioides mesophilus KACC 16243T.</title>
        <authorList>
            <person name="Hyun D.-W."/>
            <person name="Bae J.-W."/>
        </authorList>
    </citation>
    <scope>NUCLEOTIDE SEQUENCE [LARGE SCALE GENOMIC DNA]</scope>
    <source>
        <strain evidence="2 3">KACC 16243</strain>
    </source>
</reference>
<dbReference type="InterPro" id="IPR025323">
    <property type="entry name" value="DUF4229"/>
</dbReference>
<sequence>MKEFAVYTLARLGVFVASYAVVAGIYLLVTGGEQLPLLWPLLLAAAISAVVSYPLLRIPRERFAAVVDRRAHRASESFERARSREDVD</sequence>
<proteinExistence type="predicted"/>